<protein>
    <submittedName>
        <fullName evidence="2">Uncharacterized protein</fullName>
    </submittedName>
</protein>
<sequence>MQPGGAHKAVCGQSLLSVSLRVYLNNKNRLQPIIGLSCVTECVMLGGDSEAVYLCEVCVCSLSKVDVRSHIMGSLHRYNYIKVHHSHFVSEWKPSPDLSMLARPLMEMAQILEKREGTGDIQVLELDAAMYEKMTSHSESDALILLHAIRTEREQRYLQSQSEKPSVQSEYLTIQSQRTTISPRRLYVQPEKPVVQIDNRTVLWKSPTAQSRNSSGQSEKSPMLRRSVSVQSQLSLGEEAGFLHETKSLIGASLKRPASTLPWQHDPSLSPTPDYVTDGGQTLLGGSEGAGLQGVPAKLICCEPVFKMPHPSPIPHPRIRLVSWETQSQ</sequence>
<evidence type="ECO:0000313" key="2">
    <source>
        <dbReference type="EMBL" id="KAK6324194.1"/>
    </source>
</evidence>
<dbReference type="Proteomes" id="UP001356427">
    <property type="component" value="Unassembled WGS sequence"/>
</dbReference>
<name>A0AAN8M6Z7_9TELE</name>
<organism evidence="2 3">
    <name type="scientific">Coregonus suidteri</name>
    <dbReference type="NCBI Taxonomy" id="861788"/>
    <lineage>
        <taxon>Eukaryota</taxon>
        <taxon>Metazoa</taxon>
        <taxon>Chordata</taxon>
        <taxon>Craniata</taxon>
        <taxon>Vertebrata</taxon>
        <taxon>Euteleostomi</taxon>
        <taxon>Actinopterygii</taxon>
        <taxon>Neopterygii</taxon>
        <taxon>Teleostei</taxon>
        <taxon>Protacanthopterygii</taxon>
        <taxon>Salmoniformes</taxon>
        <taxon>Salmonidae</taxon>
        <taxon>Coregoninae</taxon>
        <taxon>Coregonus</taxon>
    </lineage>
</organism>
<reference evidence="2 3" key="1">
    <citation type="submission" date="2021-04" db="EMBL/GenBank/DDBJ databases">
        <authorList>
            <person name="De Guttry C."/>
            <person name="Zahm M."/>
            <person name="Klopp C."/>
            <person name="Cabau C."/>
            <person name="Louis A."/>
            <person name="Berthelot C."/>
            <person name="Parey E."/>
            <person name="Roest Crollius H."/>
            <person name="Montfort J."/>
            <person name="Robinson-Rechavi M."/>
            <person name="Bucao C."/>
            <person name="Bouchez O."/>
            <person name="Gislard M."/>
            <person name="Lluch J."/>
            <person name="Milhes M."/>
            <person name="Lampietro C."/>
            <person name="Lopez Roques C."/>
            <person name="Donnadieu C."/>
            <person name="Braasch I."/>
            <person name="Desvignes T."/>
            <person name="Postlethwait J."/>
            <person name="Bobe J."/>
            <person name="Wedekind C."/>
            <person name="Guiguen Y."/>
        </authorList>
    </citation>
    <scope>NUCLEOTIDE SEQUENCE [LARGE SCALE GENOMIC DNA]</scope>
    <source>
        <strain evidence="2">Cs_M1</strain>
        <tissue evidence="2">Blood</tissue>
    </source>
</reference>
<gene>
    <name evidence="2" type="ORF">J4Q44_G00065330</name>
</gene>
<keyword evidence="3" id="KW-1185">Reference proteome</keyword>
<accession>A0AAN8M6Z7</accession>
<evidence type="ECO:0000313" key="3">
    <source>
        <dbReference type="Proteomes" id="UP001356427"/>
    </source>
</evidence>
<comment type="caution">
    <text evidence="2">The sequence shown here is derived from an EMBL/GenBank/DDBJ whole genome shotgun (WGS) entry which is preliminary data.</text>
</comment>
<evidence type="ECO:0000256" key="1">
    <source>
        <dbReference type="SAM" id="MobiDB-lite"/>
    </source>
</evidence>
<dbReference type="AlphaFoldDB" id="A0AAN8M6Z7"/>
<proteinExistence type="predicted"/>
<feature type="compositionally biased region" description="Polar residues" evidence="1">
    <location>
        <begin position="207"/>
        <end position="220"/>
    </location>
</feature>
<feature type="region of interest" description="Disordered" evidence="1">
    <location>
        <begin position="205"/>
        <end position="230"/>
    </location>
</feature>
<dbReference type="EMBL" id="JAGTTL010000004">
    <property type="protein sequence ID" value="KAK6324194.1"/>
    <property type="molecule type" value="Genomic_DNA"/>
</dbReference>